<dbReference type="AlphaFoldDB" id="A0A9J6DC30"/>
<protein>
    <recommendedName>
        <fullName evidence="3">Tick transposon</fullName>
    </recommendedName>
</protein>
<keyword evidence="2" id="KW-1185">Reference proteome</keyword>
<dbReference type="InterPro" id="IPR021109">
    <property type="entry name" value="Peptidase_aspartic_dom_sf"/>
</dbReference>
<comment type="caution">
    <text evidence="1">The sequence shown here is derived from an EMBL/GenBank/DDBJ whole genome shotgun (WGS) entry which is preliminary data.</text>
</comment>
<dbReference type="Proteomes" id="UP000821866">
    <property type="component" value="Chromosome 8"/>
</dbReference>
<organism evidence="1 2">
    <name type="scientific">Rhipicephalus microplus</name>
    <name type="common">Cattle tick</name>
    <name type="synonym">Boophilus microplus</name>
    <dbReference type="NCBI Taxonomy" id="6941"/>
    <lineage>
        <taxon>Eukaryota</taxon>
        <taxon>Metazoa</taxon>
        <taxon>Ecdysozoa</taxon>
        <taxon>Arthropoda</taxon>
        <taxon>Chelicerata</taxon>
        <taxon>Arachnida</taxon>
        <taxon>Acari</taxon>
        <taxon>Parasitiformes</taxon>
        <taxon>Ixodida</taxon>
        <taxon>Ixodoidea</taxon>
        <taxon>Ixodidae</taxon>
        <taxon>Rhipicephalinae</taxon>
        <taxon>Rhipicephalus</taxon>
        <taxon>Boophilus</taxon>
    </lineage>
</organism>
<gene>
    <name evidence="1" type="ORF">HPB51_020437</name>
</gene>
<reference evidence="1" key="1">
    <citation type="journal article" date="2020" name="Cell">
        <title>Large-Scale Comparative Analyses of Tick Genomes Elucidate Their Genetic Diversity and Vector Capacities.</title>
        <authorList>
            <consortium name="Tick Genome and Microbiome Consortium (TIGMIC)"/>
            <person name="Jia N."/>
            <person name="Wang J."/>
            <person name="Shi W."/>
            <person name="Du L."/>
            <person name="Sun Y."/>
            <person name="Zhan W."/>
            <person name="Jiang J.F."/>
            <person name="Wang Q."/>
            <person name="Zhang B."/>
            <person name="Ji P."/>
            <person name="Bell-Sakyi L."/>
            <person name="Cui X.M."/>
            <person name="Yuan T.T."/>
            <person name="Jiang B.G."/>
            <person name="Yang W.F."/>
            <person name="Lam T.T."/>
            <person name="Chang Q.C."/>
            <person name="Ding S.J."/>
            <person name="Wang X.J."/>
            <person name="Zhu J.G."/>
            <person name="Ruan X.D."/>
            <person name="Zhao L."/>
            <person name="Wei J.T."/>
            <person name="Ye R.Z."/>
            <person name="Que T.C."/>
            <person name="Du C.H."/>
            <person name="Zhou Y.H."/>
            <person name="Cheng J.X."/>
            <person name="Dai P.F."/>
            <person name="Guo W.B."/>
            <person name="Han X.H."/>
            <person name="Huang E.J."/>
            <person name="Li L.F."/>
            <person name="Wei W."/>
            <person name="Gao Y.C."/>
            <person name="Liu J.Z."/>
            <person name="Shao H.Z."/>
            <person name="Wang X."/>
            <person name="Wang C.C."/>
            <person name="Yang T.C."/>
            <person name="Huo Q.B."/>
            <person name="Li W."/>
            <person name="Chen H.Y."/>
            <person name="Chen S.E."/>
            <person name="Zhou L.G."/>
            <person name="Ni X.B."/>
            <person name="Tian J.H."/>
            <person name="Sheng Y."/>
            <person name="Liu T."/>
            <person name="Pan Y.S."/>
            <person name="Xia L.Y."/>
            <person name="Li J."/>
            <person name="Zhao F."/>
            <person name="Cao W.C."/>
        </authorList>
    </citation>
    <scope>NUCLEOTIDE SEQUENCE</scope>
    <source>
        <strain evidence="1">Rmic-2018</strain>
    </source>
</reference>
<dbReference type="EMBL" id="JABSTU010000010">
    <property type="protein sequence ID" value="KAH8019632.1"/>
    <property type="molecule type" value="Genomic_DNA"/>
</dbReference>
<sequence length="114" mass="12369">MTAENPLLTLPMHHSLLEVQVDPVPVTALIDTGASPTMRSEGSFEKHDAEKVEAIIRKVIRRARGLPVATSNAMLITLEVVNTFQELKEAHTTNQAPGTTQAEEVAFALADSDH</sequence>
<evidence type="ECO:0008006" key="3">
    <source>
        <dbReference type="Google" id="ProtNLM"/>
    </source>
</evidence>
<proteinExistence type="predicted"/>
<accession>A0A9J6DC30</accession>
<reference evidence="1" key="2">
    <citation type="submission" date="2021-09" db="EMBL/GenBank/DDBJ databases">
        <authorList>
            <person name="Jia N."/>
            <person name="Wang J."/>
            <person name="Shi W."/>
            <person name="Du L."/>
            <person name="Sun Y."/>
            <person name="Zhan W."/>
            <person name="Jiang J."/>
            <person name="Wang Q."/>
            <person name="Zhang B."/>
            <person name="Ji P."/>
            <person name="Sakyi L.B."/>
            <person name="Cui X."/>
            <person name="Yuan T."/>
            <person name="Jiang B."/>
            <person name="Yang W."/>
            <person name="Lam T.T.-Y."/>
            <person name="Chang Q."/>
            <person name="Ding S."/>
            <person name="Wang X."/>
            <person name="Zhu J."/>
            <person name="Ruan X."/>
            <person name="Zhao L."/>
            <person name="Wei J."/>
            <person name="Que T."/>
            <person name="Du C."/>
            <person name="Cheng J."/>
            <person name="Dai P."/>
            <person name="Han X."/>
            <person name="Huang E."/>
            <person name="Gao Y."/>
            <person name="Liu J."/>
            <person name="Shao H."/>
            <person name="Ye R."/>
            <person name="Li L."/>
            <person name="Wei W."/>
            <person name="Wang X."/>
            <person name="Wang C."/>
            <person name="Huo Q."/>
            <person name="Li W."/>
            <person name="Guo W."/>
            <person name="Chen H."/>
            <person name="Chen S."/>
            <person name="Zhou L."/>
            <person name="Zhou L."/>
            <person name="Ni X."/>
            <person name="Tian J."/>
            <person name="Zhou Y."/>
            <person name="Sheng Y."/>
            <person name="Liu T."/>
            <person name="Pan Y."/>
            <person name="Xia L."/>
            <person name="Li J."/>
            <person name="Zhao F."/>
            <person name="Cao W."/>
        </authorList>
    </citation>
    <scope>NUCLEOTIDE SEQUENCE</scope>
    <source>
        <strain evidence="1">Rmic-2018</strain>
        <tissue evidence="1">Larvae</tissue>
    </source>
</reference>
<evidence type="ECO:0000313" key="1">
    <source>
        <dbReference type="EMBL" id="KAH8019632.1"/>
    </source>
</evidence>
<name>A0A9J6DC30_RHIMP</name>
<evidence type="ECO:0000313" key="2">
    <source>
        <dbReference type="Proteomes" id="UP000821866"/>
    </source>
</evidence>
<dbReference type="SUPFAM" id="SSF50630">
    <property type="entry name" value="Acid proteases"/>
    <property type="match status" value="1"/>
</dbReference>